<sequence length="235" mass="26462">MSEELAILYQDEWLVVIDKPAGYLVHPAREPQEGDLVAMKILRDQIGKRVYTIHRLDRPTSGVLLLGLDKKVAHHLHKALEYHDFEKKYWAVVQGVSEQNSWECHVPIQKDEGAPVREAHTSFKVLESYQHPALADQPCSEENQGNTLSLIEAVPHTGRFHQIRRHLLDTDLPIVGDYRYAGIERCDQLGQLLGTGTRMLLQAKSLSIAHPVTGESLTFTAPVGENFKKCFPSLG</sequence>
<dbReference type="EMBL" id="JBHUJC010000001">
    <property type="protein sequence ID" value="MFD2274924.1"/>
    <property type="molecule type" value="Genomic_DNA"/>
</dbReference>
<dbReference type="RefSeq" id="WP_377096316.1">
    <property type="nucleotide sequence ID" value="NZ_JBHSJM010000001.1"/>
</dbReference>
<evidence type="ECO:0000256" key="4">
    <source>
        <dbReference type="ARBA" id="ARBA00037670"/>
    </source>
</evidence>
<dbReference type="InterPro" id="IPR006145">
    <property type="entry name" value="PsdUridine_synth_RsuA/RluA"/>
</dbReference>
<evidence type="ECO:0000256" key="3">
    <source>
        <dbReference type="ARBA" id="ARBA00036607"/>
    </source>
</evidence>
<evidence type="ECO:0000256" key="9">
    <source>
        <dbReference type="ARBA" id="ARBA00043049"/>
    </source>
</evidence>
<dbReference type="PANTHER" id="PTHR21600">
    <property type="entry name" value="MITOCHONDRIAL RNA PSEUDOURIDINE SYNTHASE"/>
    <property type="match status" value="1"/>
</dbReference>
<comment type="catalytic activity">
    <reaction evidence="3">
        <text>uridine(65) in tRNA = pseudouridine(65) in tRNA</text>
        <dbReference type="Rhea" id="RHEA:42536"/>
        <dbReference type="Rhea" id="RHEA-COMP:10103"/>
        <dbReference type="Rhea" id="RHEA-COMP:10104"/>
        <dbReference type="ChEBI" id="CHEBI:65314"/>
        <dbReference type="ChEBI" id="CHEBI:65315"/>
        <dbReference type="EC" id="5.4.99.26"/>
    </reaction>
</comment>
<dbReference type="PANTHER" id="PTHR21600:SF56">
    <property type="entry name" value="TRNA PSEUDOURIDINE SYNTHASE C"/>
    <property type="match status" value="1"/>
</dbReference>
<keyword evidence="1" id="KW-0819">tRNA processing</keyword>
<dbReference type="InterPro" id="IPR006224">
    <property type="entry name" value="PsdUridine_synth_RluA-like_CS"/>
</dbReference>
<evidence type="ECO:0000256" key="8">
    <source>
        <dbReference type="ARBA" id="ARBA00041975"/>
    </source>
</evidence>
<keyword evidence="12" id="KW-1185">Reference proteome</keyword>
<protein>
    <recommendedName>
        <fullName evidence="6">tRNA pseudouridine synthase C</fullName>
        <ecNumber evidence="5">5.4.99.26</ecNumber>
    </recommendedName>
    <alternativeName>
        <fullName evidence="8">tRNA pseudouridine(65) synthase</fullName>
    </alternativeName>
    <alternativeName>
        <fullName evidence="9">tRNA pseudouridylate synthase C</fullName>
    </alternativeName>
    <alternativeName>
        <fullName evidence="7">tRNA-uridine isomerase C</fullName>
    </alternativeName>
</protein>
<dbReference type="GO" id="GO:0016853">
    <property type="term" value="F:isomerase activity"/>
    <property type="evidence" value="ECO:0007669"/>
    <property type="project" value="UniProtKB-KW"/>
</dbReference>
<accession>A0ABW5DYU8</accession>
<gene>
    <name evidence="11" type="ORF">ACFSQZ_00445</name>
</gene>
<evidence type="ECO:0000256" key="7">
    <source>
        <dbReference type="ARBA" id="ARBA00041803"/>
    </source>
</evidence>
<dbReference type="Pfam" id="PF00849">
    <property type="entry name" value="PseudoU_synth_2"/>
    <property type="match status" value="1"/>
</dbReference>
<dbReference type="InterPro" id="IPR050188">
    <property type="entry name" value="RluA_PseudoU_synthase"/>
</dbReference>
<evidence type="ECO:0000313" key="11">
    <source>
        <dbReference type="EMBL" id="MFD2274924.1"/>
    </source>
</evidence>
<proteinExistence type="predicted"/>
<comment type="caution">
    <text evidence="11">The sequence shown here is derived from an EMBL/GenBank/DDBJ whole genome shotgun (WGS) entry which is preliminary data.</text>
</comment>
<dbReference type="InterPro" id="IPR020103">
    <property type="entry name" value="PsdUridine_synth_cat_dom_sf"/>
</dbReference>
<dbReference type="EC" id="5.4.99.26" evidence="5"/>
<name>A0ABW5DYU8_9BACT</name>
<dbReference type="Gene3D" id="3.30.2350.10">
    <property type="entry name" value="Pseudouridine synthase"/>
    <property type="match status" value="1"/>
</dbReference>
<keyword evidence="2 11" id="KW-0413">Isomerase</keyword>
<evidence type="ECO:0000259" key="10">
    <source>
        <dbReference type="Pfam" id="PF00849"/>
    </source>
</evidence>
<evidence type="ECO:0000256" key="5">
    <source>
        <dbReference type="ARBA" id="ARBA00038943"/>
    </source>
</evidence>
<evidence type="ECO:0000256" key="2">
    <source>
        <dbReference type="ARBA" id="ARBA00023235"/>
    </source>
</evidence>
<comment type="function">
    <text evidence="4">Responsible for synthesis of pseudouridine from uracil-65 in transfer RNAs.</text>
</comment>
<reference evidence="12" key="1">
    <citation type="journal article" date="2019" name="Int. J. Syst. Evol. Microbiol.">
        <title>The Global Catalogue of Microorganisms (GCM) 10K type strain sequencing project: providing services to taxonomists for standard genome sequencing and annotation.</title>
        <authorList>
            <consortium name="The Broad Institute Genomics Platform"/>
            <consortium name="The Broad Institute Genome Sequencing Center for Infectious Disease"/>
            <person name="Wu L."/>
            <person name="Ma J."/>
        </authorList>
    </citation>
    <scope>NUCLEOTIDE SEQUENCE [LARGE SCALE GENOMIC DNA]</scope>
    <source>
        <strain evidence="12">JCM 16545</strain>
    </source>
</reference>
<dbReference type="SUPFAM" id="SSF55120">
    <property type="entry name" value="Pseudouridine synthase"/>
    <property type="match status" value="1"/>
</dbReference>
<feature type="domain" description="Pseudouridine synthase RsuA/RluA-like" evidence="10">
    <location>
        <begin position="14"/>
        <end position="167"/>
    </location>
</feature>
<evidence type="ECO:0000313" key="12">
    <source>
        <dbReference type="Proteomes" id="UP001597297"/>
    </source>
</evidence>
<organism evidence="11 12">
    <name type="scientific">Rubritalea spongiae</name>
    <dbReference type="NCBI Taxonomy" id="430797"/>
    <lineage>
        <taxon>Bacteria</taxon>
        <taxon>Pseudomonadati</taxon>
        <taxon>Verrucomicrobiota</taxon>
        <taxon>Verrucomicrobiia</taxon>
        <taxon>Verrucomicrobiales</taxon>
        <taxon>Rubritaleaceae</taxon>
        <taxon>Rubritalea</taxon>
    </lineage>
</organism>
<evidence type="ECO:0000256" key="6">
    <source>
        <dbReference type="ARBA" id="ARBA00040675"/>
    </source>
</evidence>
<dbReference type="PROSITE" id="PS01129">
    <property type="entry name" value="PSI_RLU"/>
    <property type="match status" value="1"/>
</dbReference>
<dbReference type="Proteomes" id="UP001597297">
    <property type="component" value="Unassembled WGS sequence"/>
</dbReference>
<evidence type="ECO:0000256" key="1">
    <source>
        <dbReference type="ARBA" id="ARBA00022694"/>
    </source>
</evidence>